<accession>A0A0N0H1S2</accession>
<sequence length="64" mass="7235">ILVSMLAMAGAAVLIADRAARESEQRWCGLITTMDRAYREEPPATDLGRQLARDIAELRREFRC</sequence>
<dbReference type="AlphaFoldDB" id="A0A0N0H1S2"/>
<comment type="caution">
    <text evidence="1">The sequence shown here is derived from an EMBL/GenBank/DDBJ whole genome shotgun (WGS) entry which is preliminary data.</text>
</comment>
<dbReference type="RefSeq" id="WP_157878437.1">
    <property type="nucleotide sequence ID" value="NZ_LGKG01000078.1"/>
</dbReference>
<evidence type="ECO:0000313" key="2">
    <source>
        <dbReference type="Proteomes" id="UP000037982"/>
    </source>
</evidence>
<name>A0A0N0H1S2_9ACTN</name>
<keyword evidence="2" id="KW-1185">Reference proteome</keyword>
<dbReference type="PATRIC" id="fig|66876.3.peg.2236"/>
<dbReference type="Proteomes" id="UP000037982">
    <property type="component" value="Unassembled WGS sequence"/>
</dbReference>
<proteinExistence type="predicted"/>
<gene>
    <name evidence="1" type="ORF">ADL29_10330</name>
</gene>
<reference evidence="2" key="1">
    <citation type="submission" date="2015-07" db="EMBL/GenBank/DDBJ databases">
        <authorList>
            <person name="Ju K.-S."/>
            <person name="Doroghazi J.R."/>
            <person name="Metcalf W.W."/>
        </authorList>
    </citation>
    <scope>NUCLEOTIDE SEQUENCE [LARGE SCALE GENOMIC DNA]</scope>
    <source>
        <strain evidence="2">NRRL ISP-5002</strain>
    </source>
</reference>
<protein>
    <submittedName>
        <fullName evidence="1">Uncharacterized protein</fullName>
    </submittedName>
</protein>
<dbReference type="EMBL" id="LGKG01000078">
    <property type="protein sequence ID" value="KPC64739.1"/>
    <property type="molecule type" value="Genomic_DNA"/>
</dbReference>
<organism evidence="1 2">
    <name type="scientific">Streptomyces chattanoogensis</name>
    <dbReference type="NCBI Taxonomy" id="66876"/>
    <lineage>
        <taxon>Bacteria</taxon>
        <taxon>Bacillati</taxon>
        <taxon>Actinomycetota</taxon>
        <taxon>Actinomycetes</taxon>
        <taxon>Kitasatosporales</taxon>
        <taxon>Streptomycetaceae</taxon>
        <taxon>Streptomyces</taxon>
    </lineage>
</organism>
<evidence type="ECO:0000313" key="1">
    <source>
        <dbReference type="EMBL" id="KPC64739.1"/>
    </source>
</evidence>
<feature type="non-terminal residue" evidence="1">
    <location>
        <position position="1"/>
    </location>
</feature>